<dbReference type="AlphaFoldDB" id="A0A5C6RU82"/>
<comment type="caution">
    <text evidence="3">The sequence shown here is derived from an EMBL/GenBank/DDBJ whole genome shotgun (WGS) entry which is preliminary data.</text>
</comment>
<dbReference type="InterPro" id="IPR025948">
    <property type="entry name" value="HTH-like_dom"/>
</dbReference>
<keyword evidence="4" id="KW-1185">Reference proteome</keyword>
<feature type="compositionally biased region" description="Basic and acidic residues" evidence="1">
    <location>
        <begin position="1"/>
        <end position="13"/>
    </location>
</feature>
<evidence type="ECO:0000256" key="1">
    <source>
        <dbReference type="SAM" id="MobiDB-lite"/>
    </source>
</evidence>
<gene>
    <name evidence="3" type="ORF">FRY97_05970</name>
</gene>
<protein>
    <submittedName>
        <fullName evidence="3">Transposase</fullName>
    </submittedName>
</protein>
<dbReference type="Pfam" id="PF13276">
    <property type="entry name" value="HTH_21"/>
    <property type="match status" value="1"/>
</dbReference>
<evidence type="ECO:0000313" key="4">
    <source>
        <dbReference type="Proteomes" id="UP000321580"/>
    </source>
</evidence>
<feature type="region of interest" description="Disordered" evidence="1">
    <location>
        <begin position="1"/>
        <end position="32"/>
    </location>
</feature>
<sequence>MNHSDKRVDDPRVKGSASKALSPSEKRSRVRDFQHQGLRLSLALQAFGLTRHQYYYRPPAAGRADSASRPGCPASAYTLYQDEDGLSSERPNEEVVELIQEVQQDDNLHCGYKRMTPYLQLRGYQINHKKAYRLMRSNSLLLSRLKKVGRSYVQHLRAQPEQPLTLLEMDIKMTWV</sequence>
<organism evidence="3 4">
    <name type="scientific">Phaeodactylibacter luteus</name>
    <dbReference type="NCBI Taxonomy" id="1564516"/>
    <lineage>
        <taxon>Bacteria</taxon>
        <taxon>Pseudomonadati</taxon>
        <taxon>Bacteroidota</taxon>
        <taxon>Saprospiria</taxon>
        <taxon>Saprospirales</taxon>
        <taxon>Haliscomenobacteraceae</taxon>
        <taxon>Phaeodactylibacter</taxon>
    </lineage>
</organism>
<evidence type="ECO:0000313" key="3">
    <source>
        <dbReference type="EMBL" id="TXB65525.1"/>
    </source>
</evidence>
<evidence type="ECO:0000259" key="2">
    <source>
        <dbReference type="Pfam" id="PF13276"/>
    </source>
</evidence>
<accession>A0A5C6RU82</accession>
<proteinExistence type="predicted"/>
<name>A0A5C6RU82_9BACT</name>
<feature type="domain" description="HTH-like" evidence="2">
    <location>
        <begin position="92"/>
        <end position="145"/>
    </location>
</feature>
<dbReference type="EMBL" id="VOOR01000009">
    <property type="protein sequence ID" value="TXB65525.1"/>
    <property type="molecule type" value="Genomic_DNA"/>
</dbReference>
<dbReference type="OrthoDB" id="9815231at2"/>
<reference evidence="3 4" key="1">
    <citation type="submission" date="2019-08" db="EMBL/GenBank/DDBJ databases">
        <title>Genome of Phaeodactylibacter luteus.</title>
        <authorList>
            <person name="Bowman J.P."/>
        </authorList>
    </citation>
    <scope>NUCLEOTIDE SEQUENCE [LARGE SCALE GENOMIC DNA]</scope>
    <source>
        <strain evidence="3 4">KCTC 42180</strain>
    </source>
</reference>
<dbReference type="Proteomes" id="UP000321580">
    <property type="component" value="Unassembled WGS sequence"/>
</dbReference>